<protein>
    <recommendedName>
        <fullName evidence="3">Carboxylic ester hydrolase</fullName>
        <ecNumber evidence="3">3.1.1.-</ecNumber>
    </recommendedName>
</protein>
<dbReference type="InterPro" id="IPR029058">
    <property type="entry name" value="AB_hydrolase_fold"/>
</dbReference>
<keyword evidence="2 3" id="KW-0378">Hydrolase</keyword>
<dbReference type="EMBL" id="JAQQWP010000013">
    <property type="protein sequence ID" value="KAK8092581.1"/>
    <property type="molecule type" value="Genomic_DNA"/>
</dbReference>
<dbReference type="GO" id="GO:0052689">
    <property type="term" value="F:carboxylic ester hydrolase activity"/>
    <property type="evidence" value="ECO:0007669"/>
    <property type="project" value="TreeGrafter"/>
</dbReference>
<dbReference type="PANTHER" id="PTHR43918:SF4">
    <property type="entry name" value="CARBOXYLIC ESTER HYDROLASE"/>
    <property type="match status" value="1"/>
</dbReference>
<keyword evidence="4" id="KW-0812">Transmembrane</keyword>
<proteinExistence type="inferred from homology"/>
<dbReference type="AlphaFoldDB" id="A0AAW0QDL2"/>
<feature type="transmembrane region" description="Helical" evidence="4">
    <location>
        <begin position="35"/>
        <end position="52"/>
    </location>
</feature>
<keyword evidence="4" id="KW-1133">Transmembrane helix</keyword>
<evidence type="ECO:0000256" key="3">
    <source>
        <dbReference type="RuleBase" id="RU361235"/>
    </source>
</evidence>
<dbReference type="Proteomes" id="UP001392437">
    <property type="component" value="Unassembled WGS sequence"/>
</dbReference>
<evidence type="ECO:0000256" key="4">
    <source>
        <dbReference type="SAM" id="Phobius"/>
    </source>
</evidence>
<dbReference type="PROSITE" id="PS00122">
    <property type="entry name" value="CARBOXYLESTERASE_B_1"/>
    <property type="match status" value="1"/>
</dbReference>
<reference evidence="6 7" key="1">
    <citation type="submission" date="2023-01" db="EMBL/GenBank/DDBJ databases">
        <title>Analysis of 21 Apiospora genomes using comparative genomics revels a genus with tremendous synthesis potential of carbohydrate active enzymes and secondary metabolites.</title>
        <authorList>
            <person name="Sorensen T."/>
        </authorList>
    </citation>
    <scope>NUCLEOTIDE SEQUENCE [LARGE SCALE GENOMIC DNA]</scope>
    <source>
        <strain evidence="6 7">CBS 117206</strain>
    </source>
</reference>
<dbReference type="PANTHER" id="PTHR43918">
    <property type="entry name" value="ACETYLCHOLINESTERASE"/>
    <property type="match status" value="1"/>
</dbReference>
<gene>
    <name evidence="6" type="ORF">PG999_014780</name>
</gene>
<keyword evidence="4" id="KW-0472">Membrane</keyword>
<dbReference type="EC" id="3.1.1.-" evidence="3"/>
<evidence type="ECO:0000259" key="5">
    <source>
        <dbReference type="Pfam" id="PF00135"/>
    </source>
</evidence>
<accession>A0AAW0QDL2</accession>
<evidence type="ECO:0000313" key="7">
    <source>
        <dbReference type="Proteomes" id="UP001392437"/>
    </source>
</evidence>
<dbReference type="InterPro" id="IPR002018">
    <property type="entry name" value="CarbesteraseB"/>
</dbReference>
<comment type="caution">
    <text evidence="6">The sequence shown here is derived from an EMBL/GenBank/DDBJ whole genome shotgun (WGS) entry which is preliminary data.</text>
</comment>
<dbReference type="SUPFAM" id="SSF53474">
    <property type="entry name" value="alpha/beta-Hydrolases"/>
    <property type="match status" value="1"/>
</dbReference>
<evidence type="ECO:0000313" key="6">
    <source>
        <dbReference type="EMBL" id="KAK8092581.1"/>
    </source>
</evidence>
<sequence length="541" mass="58927">MPSFTSVYSITLLPVLTATYNLFHVKEVRYRYISTIARLALVVLAVGFFAFGESRKSETDLIYPSLTKVKTTSGLLIGHPGPNRSDVVEFLGVPYAEAPIGELRFAPPLPYRSSDGIVNAYEWMPSKPVDYPGFTSQAQRILNYFTGSAGNAQSEDCLTLNIWTKLAGAATQQKPVLIFLHGGRFANGNTHTPFFDGQALADAEEVIVVTLNYRLNIFGFPGAPEAPGNLGLRDQRLAVEWIRDNIAGFGGDPARMVLLGQSSGGVAADYWAYAHQQDPIVSGLISHSGNALSFPLNEPSRQVSNWHNVSETLGCGADKTSLECMRAKDWTEILQAASKVPPAASDNPARSTPAFYPQVDEELVFSDYPKRSKEGSFARIPYVLGNNANEQGYYVIPAYGRGINVTQAQGDDFLRTSFTCPNHAQALSRRAAGVPVWQYRYFGDWDNTRLYPTSGAYHGVDMHMVFGNAGPVSGLPPTAPHEADVALVQRLWARFAADPADGLTGAGWPRFEPGADSLARFAYGNSPEWSFVDPEVFAGSC</sequence>
<dbReference type="Gene3D" id="3.40.50.1820">
    <property type="entry name" value="alpha/beta hydrolase"/>
    <property type="match status" value="2"/>
</dbReference>
<keyword evidence="7" id="KW-1185">Reference proteome</keyword>
<feature type="domain" description="Carboxylesterase type B" evidence="5">
    <location>
        <begin position="67"/>
        <end position="396"/>
    </location>
</feature>
<organism evidence="6 7">
    <name type="scientific">Apiospora kogelbergensis</name>
    <dbReference type="NCBI Taxonomy" id="1337665"/>
    <lineage>
        <taxon>Eukaryota</taxon>
        <taxon>Fungi</taxon>
        <taxon>Dikarya</taxon>
        <taxon>Ascomycota</taxon>
        <taxon>Pezizomycotina</taxon>
        <taxon>Sordariomycetes</taxon>
        <taxon>Xylariomycetidae</taxon>
        <taxon>Amphisphaeriales</taxon>
        <taxon>Apiosporaceae</taxon>
        <taxon>Apiospora</taxon>
    </lineage>
</organism>
<evidence type="ECO:0000256" key="2">
    <source>
        <dbReference type="ARBA" id="ARBA00022801"/>
    </source>
</evidence>
<dbReference type="InterPro" id="IPR019826">
    <property type="entry name" value="Carboxylesterase_B_AS"/>
</dbReference>
<dbReference type="InterPro" id="IPR050654">
    <property type="entry name" value="AChE-related_enzymes"/>
</dbReference>
<feature type="transmembrane region" description="Helical" evidence="4">
    <location>
        <begin position="6"/>
        <end position="23"/>
    </location>
</feature>
<evidence type="ECO:0000256" key="1">
    <source>
        <dbReference type="ARBA" id="ARBA00005964"/>
    </source>
</evidence>
<name>A0AAW0QDL2_9PEZI</name>
<comment type="similarity">
    <text evidence="1 3">Belongs to the type-B carboxylesterase/lipase family.</text>
</comment>
<dbReference type="Pfam" id="PF00135">
    <property type="entry name" value="COesterase"/>
    <property type="match status" value="1"/>
</dbReference>